<dbReference type="CDD" id="cd03257">
    <property type="entry name" value="ABC_NikE_OppD_transporters"/>
    <property type="match status" value="1"/>
</dbReference>
<dbReference type="SUPFAM" id="SSF52540">
    <property type="entry name" value="P-loop containing nucleoside triphosphate hydrolases"/>
    <property type="match status" value="1"/>
</dbReference>
<sequence length="329" mass="36519">MSTLLDVRDLRVGFQKNGEMTDVLKGVNFSIKKGESLGIVGESGCGKSMTSLAIMGLLKNKGLVATKGEILWEGDNLLTNTKQDWRRLRGNDIAMIFQEPMTALNPLLTIGKQITEQILAHQSISKKEANEKAVEMLKLVGIPSPEQRLRAYPHELSGGMRQRAMIAMALCCEPRLLIADEPTTALDVTIQAQILDLLADVMKKMDMSMILITHDLGVVANYCQKVIVMYAGKVMEEASKDQLFAHPLHPYTQGLLQSVTSIEEQSERIYSIPGRVPLPDEKVKGCVFHDRCPYAIHQCKSQEPPLMSLEDGRKVSCFRHKEIIEGGGM</sequence>
<dbReference type="RefSeq" id="WP_101646478.1">
    <property type="nucleotide sequence ID" value="NZ_PGVE01000017.1"/>
</dbReference>
<dbReference type="GO" id="GO:0005886">
    <property type="term" value="C:plasma membrane"/>
    <property type="evidence" value="ECO:0007669"/>
    <property type="project" value="UniProtKB-SubCell"/>
</dbReference>
<dbReference type="InterPro" id="IPR013563">
    <property type="entry name" value="Oligopep_ABC_C"/>
</dbReference>
<dbReference type="PANTHER" id="PTHR43297">
    <property type="entry name" value="OLIGOPEPTIDE TRANSPORT ATP-BINDING PROTEIN APPD"/>
    <property type="match status" value="1"/>
</dbReference>
<dbReference type="PANTHER" id="PTHR43297:SF2">
    <property type="entry name" value="DIPEPTIDE TRANSPORT ATP-BINDING PROTEIN DPPD"/>
    <property type="match status" value="1"/>
</dbReference>
<feature type="domain" description="ABC transporter" evidence="8">
    <location>
        <begin position="7"/>
        <end position="256"/>
    </location>
</feature>
<evidence type="ECO:0000259" key="8">
    <source>
        <dbReference type="PROSITE" id="PS50893"/>
    </source>
</evidence>
<comment type="caution">
    <text evidence="9">The sequence shown here is derived from an EMBL/GenBank/DDBJ whole genome shotgun (WGS) entry which is preliminary data.</text>
</comment>
<organism evidence="9 10">
    <name type="scientific">Neobacillus cucumis</name>
    <dbReference type="NCBI Taxonomy" id="1740721"/>
    <lineage>
        <taxon>Bacteria</taxon>
        <taxon>Bacillati</taxon>
        <taxon>Bacillota</taxon>
        <taxon>Bacilli</taxon>
        <taxon>Bacillales</taxon>
        <taxon>Bacillaceae</taxon>
        <taxon>Neobacillus</taxon>
    </lineage>
</organism>
<dbReference type="SMART" id="SM00382">
    <property type="entry name" value="AAA"/>
    <property type="match status" value="1"/>
</dbReference>
<gene>
    <name evidence="9" type="ORF">CVD27_03380</name>
</gene>
<dbReference type="NCBIfam" id="TIGR01727">
    <property type="entry name" value="oligo_HPY"/>
    <property type="match status" value="1"/>
</dbReference>
<dbReference type="Pfam" id="PF08352">
    <property type="entry name" value="oligo_HPY"/>
    <property type="match status" value="1"/>
</dbReference>
<evidence type="ECO:0000313" key="10">
    <source>
        <dbReference type="Proteomes" id="UP000234950"/>
    </source>
</evidence>
<dbReference type="AlphaFoldDB" id="A0A2N5HSG9"/>
<dbReference type="InterPro" id="IPR017871">
    <property type="entry name" value="ABC_transporter-like_CS"/>
</dbReference>
<dbReference type="InterPro" id="IPR050388">
    <property type="entry name" value="ABC_Ni/Peptide_Import"/>
</dbReference>
<dbReference type="InterPro" id="IPR003439">
    <property type="entry name" value="ABC_transporter-like_ATP-bd"/>
</dbReference>
<keyword evidence="4" id="KW-1003">Cell membrane</keyword>
<evidence type="ECO:0000256" key="5">
    <source>
        <dbReference type="ARBA" id="ARBA00022741"/>
    </source>
</evidence>
<comment type="similarity">
    <text evidence="2">Belongs to the ABC transporter superfamily.</text>
</comment>
<dbReference type="PROSITE" id="PS00211">
    <property type="entry name" value="ABC_TRANSPORTER_1"/>
    <property type="match status" value="1"/>
</dbReference>
<dbReference type="InterPro" id="IPR027417">
    <property type="entry name" value="P-loop_NTPase"/>
</dbReference>
<keyword evidence="10" id="KW-1185">Reference proteome</keyword>
<proteinExistence type="inferred from homology"/>
<protein>
    <submittedName>
        <fullName evidence="9">Peptide ABC transporter ATP-binding protein</fullName>
    </submittedName>
</protein>
<dbReference type="GO" id="GO:0016887">
    <property type="term" value="F:ATP hydrolysis activity"/>
    <property type="evidence" value="ECO:0007669"/>
    <property type="project" value="InterPro"/>
</dbReference>
<dbReference type="GO" id="GO:0005524">
    <property type="term" value="F:ATP binding"/>
    <property type="evidence" value="ECO:0007669"/>
    <property type="project" value="UniProtKB-KW"/>
</dbReference>
<dbReference type="Gene3D" id="3.40.50.300">
    <property type="entry name" value="P-loop containing nucleotide triphosphate hydrolases"/>
    <property type="match status" value="1"/>
</dbReference>
<accession>A0A2N5HSG9</accession>
<dbReference type="FunFam" id="3.40.50.300:FF:000016">
    <property type="entry name" value="Oligopeptide ABC transporter ATP-binding component"/>
    <property type="match status" value="1"/>
</dbReference>
<name>A0A2N5HSG9_9BACI</name>
<dbReference type="Proteomes" id="UP000234950">
    <property type="component" value="Unassembled WGS sequence"/>
</dbReference>
<evidence type="ECO:0000256" key="7">
    <source>
        <dbReference type="ARBA" id="ARBA00023136"/>
    </source>
</evidence>
<dbReference type="EMBL" id="PGVE01000017">
    <property type="protein sequence ID" value="PLS08460.1"/>
    <property type="molecule type" value="Genomic_DNA"/>
</dbReference>
<keyword evidence="7" id="KW-0472">Membrane</keyword>
<evidence type="ECO:0000313" key="9">
    <source>
        <dbReference type="EMBL" id="PLS08460.1"/>
    </source>
</evidence>
<evidence type="ECO:0000256" key="2">
    <source>
        <dbReference type="ARBA" id="ARBA00005417"/>
    </source>
</evidence>
<evidence type="ECO:0000256" key="6">
    <source>
        <dbReference type="ARBA" id="ARBA00022840"/>
    </source>
</evidence>
<evidence type="ECO:0000256" key="4">
    <source>
        <dbReference type="ARBA" id="ARBA00022475"/>
    </source>
</evidence>
<dbReference type="InterPro" id="IPR003593">
    <property type="entry name" value="AAA+_ATPase"/>
</dbReference>
<dbReference type="PROSITE" id="PS50893">
    <property type="entry name" value="ABC_TRANSPORTER_2"/>
    <property type="match status" value="1"/>
</dbReference>
<evidence type="ECO:0000256" key="1">
    <source>
        <dbReference type="ARBA" id="ARBA00004202"/>
    </source>
</evidence>
<dbReference type="OrthoDB" id="9802264at2"/>
<keyword evidence="5" id="KW-0547">Nucleotide-binding</keyword>
<reference evidence="9 10" key="1">
    <citation type="submission" date="2017-11" db="EMBL/GenBank/DDBJ databases">
        <title>Comparitive Functional Genomics of Dry Heat Resistant strains isolated from the Viking Spacecraft.</title>
        <authorList>
            <person name="Seuylemezian A."/>
            <person name="Cooper K."/>
            <person name="Vaishampayan P."/>
        </authorList>
    </citation>
    <scope>NUCLEOTIDE SEQUENCE [LARGE SCALE GENOMIC DNA]</scope>
    <source>
        <strain evidence="9 10">V32-6</strain>
    </source>
</reference>
<keyword evidence="6 9" id="KW-0067">ATP-binding</keyword>
<keyword evidence="3" id="KW-0813">Transport</keyword>
<evidence type="ECO:0000256" key="3">
    <source>
        <dbReference type="ARBA" id="ARBA00022448"/>
    </source>
</evidence>
<dbReference type="GO" id="GO:0015833">
    <property type="term" value="P:peptide transport"/>
    <property type="evidence" value="ECO:0007669"/>
    <property type="project" value="InterPro"/>
</dbReference>
<comment type="subcellular location">
    <subcellularLocation>
        <location evidence="1">Cell membrane</location>
        <topology evidence="1">Peripheral membrane protein</topology>
    </subcellularLocation>
</comment>
<dbReference type="Pfam" id="PF00005">
    <property type="entry name" value="ABC_tran"/>
    <property type="match status" value="1"/>
</dbReference>